<dbReference type="InterPro" id="IPR002035">
    <property type="entry name" value="VWF_A"/>
</dbReference>
<feature type="domain" description="VIT" evidence="3">
    <location>
        <begin position="23"/>
        <end position="152"/>
    </location>
</feature>
<evidence type="ECO:0008006" key="5">
    <source>
        <dbReference type="Google" id="ProtNLM"/>
    </source>
</evidence>
<dbReference type="EMBL" id="OD566724">
    <property type="protein sequence ID" value="CAD7444527.1"/>
    <property type="molecule type" value="Genomic_DNA"/>
</dbReference>
<feature type="region of interest" description="Disordered" evidence="1">
    <location>
        <begin position="141"/>
        <end position="165"/>
    </location>
</feature>
<feature type="domain" description="VWFA" evidence="2">
    <location>
        <begin position="537"/>
        <end position="758"/>
    </location>
</feature>
<gene>
    <name evidence="4" type="ORF">TBIB3V08_LOCUS6902</name>
</gene>
<dbReference type="PROSITE" id="PS51468">
    <property type="entry name" value="VIT"/>
    <property type="match status" value="2"/>
</dbReference>
<dbReference type="SUPFAM" id="SSF53300">
    <property type="entry name" value="vWA-like"/>
    <property type="match status" value="1"/>
</dbReference>
<organism evidence="4">
    <name type="scientific">Timema bartmani</name>
    <dbReference type="NCBI Taxonomy" id="61472"/>
    <lineage>
        <taxon>Eukaryota</taxon>
        <taxon>Metazoa</taxon>
        <taxon>Ecdysozoa</taxon>
        <taxon>Arthropoda</taxon>
        <taxon>Hexapoda</taxon>
        <taxon>Insecta</taxon>
        <taxon>Pterygota</taxon>
        <taxon>Neoptera</taxon>
        <taxon>Polyneoptera</taxon>
        <taxon>Phasmatodea</taxon>
        <taxon>Timematodea</taxon>
        <taxon>Timematoidea</taxon>
        <taxon>Timematidae</taxon>
        <taxon>Timema</taxon>
    </lineage>
</organism>
<dbReference type="GO" id="GO:0032991">
    <property type="term" value="C:protein-containing complex"/>
    <property type="evidence" value="ECO:0007669"/>
    <property type="project" value="UniProtKB-ARBA"/>
</dbReference>
<dbReference type="PANTHER" id="PTHR10338:SF108">
    <property type="entry name" value="INTER-ALPHA-TRYPSIN INHIBITOR HEAVY CHAIN H4-LIKE PROTEIN"/>
    <property type="match status" value="1"/>
</dbReference>
<dbReference type="InterPro" id="IPR013694">
    <property type="entry name" value="VIT"/>
</dbReference>
<name>A0A7R9F2B0_9NEOP</name>
<evidence type="ECO:0000313" key="4">
    <source>
        <dbReference type="EMBL" id="CAD7444527.1"/>
    </source>
</evidence>
<dbReference type="InterPro" id="IPR036465">
    <property type="entry name" value="vWFA_dom_sf"/>
</dbReference>
<dbReference type="InterPro" id="IPR050934">
    <property type="entry name" value="ITIH"/>
</dbReference>
<dbReference type="PANTHER" id="PTHR10338">
    <property type="entry name" value="INTER-ALPHA-TRYPSIN INHIBITOR HEAVY CHAIN FAMILY MEMBER"/>
    <property type="match status" value="1"/>
</dbReference>
<dbReference type="SMART" id="SM00609">
    <property type="entry name" value="VIT"/>
    <property type="match status" value="1"/>
</dbReference>
<proteinExistence type="predicted"/>
<reference evidence="4" key="1">
    <citation type="submission" date="2020-11" db="EMBL/GenBank/DDBJ databases">
        <authorList>
            <person name="Tran Van P."/>
        </authorList>
    </citation>
    <scope>NUCLEOTIDE SEQUENCE</scope>
</reference>
<evidence type="ECO:0000259" key="3">
    <source>
        <dbReference type="PROSITE" id="PS51468"/>
    </source>
</evidence>
<accession>A0A7R9F2B0</accession>
<feature type="region of interest" description="Disordered" evidence="1">
    <location>
        <begin position="1221"/>
        <end position="1241"/>
    </location>
</feature>
<dbReference type="Gene3D" id="3.40.50.410">
    <property type="entry name" value="von Willebrand factor, type A domain"/>
    <property type="match status" value="1"/>
</dbReference>
<dbReference type="SMART" id="SM00327">
    <property type="entry name" value="VWA"/>
    <property type="match status" value="1"/>
</dbReference>
<protein>
    <recommendedName>
        <fullName evidence="5">VWFA domain-containing protein</fullName>
    </recommendedName>
</protein>
<feature type="compositionally biased region" description="Basic and acidic residues" evidence="1">
    <location>
        <begin position="1227"/>
        <end position="1241"/>
    </location>
</feature>
<dbReference type="Pfam" id="PF13768">
    <property type="entry name" value="VWA_3"/>
    <property type="match status" value="1"/>
</dbReference>
<dbReference type="Pfam" id="PF00092">
    <property type="entry name" value="VWA"/>
    <property type="match status" value="1"/>
</dbReference>
<evidence type="ECO:0000259" key="2">
    <source>
        <dbReference type="PROSITE" id="PS50234"/>
    </source>
</evidence>
<evidence type="ECO:0000256" key="1">
    <source>
        <dbReference type="SAM" id="MobiDB-lite"/>
    </source>
</evidence>
<dbReference type="Pfam" id="PF08487">
    <property type="entry name" value="VIT"/>
    <property type="match status" value="2"/>
</dbReference>
<feature type="domain" description="VIT" evidence="3">
    <location>
        <begin position="1230"/>
        <end position="1359"/>
    </location>
</feature>
<sequence>MNQKLGLVKCGDTGQENSRASLTELVFSEVVVVTIPAKILSFHAESKIQHRYAKTTVTSKVDNTNKMSTEIFFRLVLPESAFISQFQMEIDDKVYKANVKEKEKAKEEYNVAVSAGRTAAHVSQRLGYSCFYSHSNMDEKCEESSSQDERSRPSESQSAKKRKKFGTVREVMKKLRASTFETGPDCECKTHQCFRKIPPQQRSILIKKFNELGDWNKQSAHLAGLIKIVPIKRRYAKGDEEEANFRDCSFHYKIRMEQNDGYQEEVVDQSIVRDWKAFFGEPTVCRYVNKCPFPTRPIKEAKISKEHPRFIQHREMYNAAWVSSVLTTPEKRSLQSPTPQEENTFLFPNRAYEDLVTTLFSWNPFVQMIHELILKIGLLNTWLVFCWIPGHAGLSVNELSDQAAKKAVHLPPEESLGVMFVDLKLVADLSVVIYIEEFSKIIDLQVPPLQETDEIQSQPTSQVNTLAKIEHPNPNEAVIHWAPTLEEQKSINKDGVKGQLIVRYDVDRLAHPEQILINDGYFVHFYAPNDLKTLSKHVTFVLDVSGSMGGRKIEQLKAAMKTILSDLNPDDLLSIIIFSTGLQVWDLEKNYCEGEFILQPIEISPDLALLENSEALHGSSVIVSASANNIEKAKHFVDRLSTYCSTNIYGALKKGIQVALFGKRLRESNSAAQKNLESMIIFLTDGQPNIEESNTDTIVNSITEANNITRVAIFSLAFGDDADMEFLKKLSLRNSGFARKIYEASDAALQLNQFYKQVSSPLLSNVTFKYQENQVVSDSLTKTNFHTLFDGSELIISGRLHANEITGEINANCYTGLICPRIVKPEIIPGHKRSFMERMWAFLTIQQLLDKITAEEDNASLKQKALELALKYSFVTSLTSLVVVKPDDTTTEAETQRGYIALRNSETLTLPHHRYLDSFKMKLGPGTSGISKQQGSYLKKKKDILESSELFVNILVDEVYVRPDVTYKGGKIEGMVIKGGDPQNDNIESRFGQYRQMSGGNYHISVTEILESEIKIKAISLLKIQSYKAGEFSIKDLSLEEDEERDDKELTESGVLADCPNVYDEVKNLETSQNELMTLIYIAGYAVHKIEKLKNCTSCKNVMSWSLRVNAMLTNGAQRQPTASLCDITPVACRPVASVGPGSTHKRRGPLTEICIYADISGGHGYDYFGFCFARSCCGFFTGGGYQHLVHLCSPGLFGMPEASTGVTMLAPLVTSFGFGSSQQNSGEKDKNADTNKGKDGSHLQVSGLHVATNIQCDHATVILKFVFNNQIGVANDTEFKIPLPSSAVLSYCLMEVDGIEYKGVLDKTEAAQEQFKSAKLENKTAFLMRLSSEQEKVQKTAPLLLSFDLDKKSLPGQVLKSIPDVLKERVSIKKMVDGLIKDSTKQLQALELSLKHNFLSQLTAFYAVKLKD</sequence>
<dbReference type="PROSITE" id="PS50234">
    <property type="entry name" value="VWFA"/>
    <property type="match status" value="1"/>
</dbReference>
<feature type="compositionally biased region" description="Basic and acidic residues" evidence="1">
    <location>
        <begin position="141"/>
        <end position="153"/>
    </location>
</feature>